<dbReference type="SUPFAM" id="SSF103473">
    <property type="entry name" value="MFS general substrate transporter"/>
    <property type="match status" value="1"/>
</dbReference>
<evidence type="ECO:0000256" key="5">
    <source>
        <dbReference type="ARBA" id="ARBA00022989"/>
    </source>
</evidence>
<feature type="transmembrane region" description="Helical" evidence="7">
    <location>
        <begin position="169"/>
        <end position="189"/>
    </location>
</feature>
<dbReference type="Gene3D" id="1.20.1250.20">
    <property type="entry name" value="MFS general substrate transporter like domains"/>
    <property type="match status" value="1"/>
</dbReference>
<dbReference type="RefSeq" id="WP_116278963.1">
    <property type="nucleotide sequence ID" value="NZ_NFZX01000035.1"/>
</dbReference>
<dbReference type="GO" id="GO:0005886">
    <property type="term" value="C:plasma membrane"/>
    <property type="evidence" value="ECO:0007669"/>
    <property type="project" value="UniProtKB-SubCell"/>
</dbReference>
<organism evidence="8 9">
    <name type="scientific">Virgibacillus dokdonensis</name>
    <dbReference type="NCBI Taxonomy" id="302167"/>
    <lineage>
        <taxon>Bacteria</taxon>
        <taxon>Bacillati</taxon>
        <taxon>Bacillota</taxon>
        <taxon>Bacilli</taxon>
        <taxon>Bacillales</taxon>
        <taxon>Bacillaceae</taxon>
        <taxon>Virgibacillus</taxon>
    </lineage>
</organism>
<protein>
    <recommendedName>
        <fullName evidence="10">MFS transporter</fullName>
    </recommendedName>
</protein>
<comment type="caution">
    <text evidence="8">The sequence shown here is derived from an EMBL/GenBank/DDBJ whole genome shotgun (WGS) entry which is preliminary data.</text>
</comment>
<dbReference type="InterPro" id="IPR010290">
    <property type="entry name" value="TM_effector"/>
</dbReference>
<reference evidence="8 9" key="1">
    <citation type="submission" date="2017-05" db="EMBL/GenBank/DDBJ databases">
        <title>Virgibacillus sp. AK90 isolated from a saltern of Kakinada, India.</title>
        <authorList>
            <person name="Gupta V."/>
            <person name="Sidhu C."/>
            <person name="Korpole S."/>
            <person name="Pinnaka A.K."/>
        </authorList>
    </citation>
    <scope>NUCLEOTIDE SEQUENCE [LARGE SCALE GENOMIC DNA]</scope>
    <source>
        <strain evidence="8 9">AK90</strain>
    </source>
</reference>
<feature type="transmembrane region" description="Helical" evidence="7">
    <location>
        <begin position="143"/>
        <end position="163"/>
    </location>
</feature>
<dbReference type="EMBL" id="NFZX01000035">
    <property type="protein sequence ID" value="RFA33538.1"/>
    <property type="molecule type" value="Genomic_DNA"/>
</dbReference>
<feature type="transmembrane region" description="Helical" evidence="7">
    <location>
        <begin position="262"/>
        <end position="285"/>
    </location>
</feature>
<evidence type="ECO:0000313" key="9">
    <source>
        <dbReference type="Proteomes" id="UP000256488"/>
    </source>
</evidence>
<feature type="transmembrane region" description="Helical" evidence="7">
    <location>
        <begin position="12"/>
        <end position="37"/>
    </location>
</feature>
<dbReference type="InterPro" id="IPR036259">
    <property type="entry name" value="MFS_trans_sf"/>
</dbReference>
<dbReference type="PANTHER" id="PTHR23513:SF6">
    <property type="entry name" value="MAJOR FACILITATOR SUPERFAMILY ASSOCIATED DOMAIN-CONTAINING PROTEIN"/>
    <property type="match status" value="1"/>
</dbReference>
<feature type="transmembrane region" description="Helical" evidence="7">
    <location>
        <begin position="77"/>
        <end position="96"/>
    </location>
</feature>
<name>A0A3E0WL52_9BACI</name>
<dbReference type="CDD" id="cd06173">
    <property type="entry name" value="MFS_MefA_like"/>
    <property type="match status" value="1"/>
</dbReference>
<evidence type="ECO:0000256" key="6">
    <source>
        <dbReference type="ARBA" id="ARBA00023136"/>
    </source>
</evidence>
<keyword evidence="4 7" id="KW-0812">Transmembrane</keyword>
<sequence length="331" mass="37632">MYLEVMKNNSNVIYYLLGVAASNLGNVISGLAFMFLAHEITASSVYTTIVAISQVAPYLIFGLIGGVIADWVDKKKLLICIDLIRIPVVLLLVFIHQLDLLSYWHLVIGSFLIHCFGCFFNPAHRAILPIITKEVERMSVNSLLDTVTRGVTVLGPFVSILLLNTVEVIHFFTFDAITYVVSVILIYRIQIADKRLVNKSLSQRTMRDVFVSIKGFSIWVSKQTTIRTLFEVTVIMVFFNTWVWEVGLLLQLIETTSSGEEWYSILLGWYGAIVIVVNLLIPLFWKELSMKMYLFGSWLTNKEISDGVIKAIKNKNRITTIGQLEPWEKRP</sequence>
<feature type="transmembrane region" description="Helical" evidence="7">
    <location>
        <begin position="43"/>
        <end position="65"/>
    </location>
</feature>
<keyword evidence="2" id="KW-0813">Transport</keyword>
<evidence type="ECO:0000256" key="7">
    <source>
        <dbReference type="SAM" id="Phobius"/>
    </source>
</evidence>
<accession>A0A3E0WL52</accession>
<comment type="subcellular location">
    <subcellularLocation>
        <location evidence="1">Cell membrane</location>
        <topology evidence="1">Multi-pass membrane protein</topology>
    </subcellularLocation>
</comment>
<dbReference type="AlphaFoldDB" id="A0A3E0WL52"/>
<evidence type="ECO:0000313" key="8">
    <source>
        <dbReference type="EMBL" id="RFA33538.1"/>
    </source>
</evidence>
<keyword evidence="5 7" id="KW-1133">Transmembrane helix</keyword>
<keyword evidence="6 7" id="KW-0472">Membrane</keyword>
<proteinExistence type="predicted"/>
<feature type="transmembrane region" description="Helical" evidence="7">
    <location>
        <begin position="102"/>
        <end position="122"/>
    </location>
</feature>
<keyword evidence="3" id="KW-1003">Cell membrane</keyword>
<dbReference type="Pfam" id="PF05977">
    <property type="entry name" value="MFS_3"/>
    <property type="match status" value="1"/>
</dbReference>
<evidence type="ECO:0000256" key="2">
    <source>
        <dbReference type="ARBA" id="ARBA00022448"/>
    </source>
</evidence>
<evidence type="ECO:0008006" key="10">
    <source>
        <dbReference type="Google" id="ProtNLM"/>
    </source>
</evidence>
<evidence type="ECO:0000256" key="3">
    <source>
        <dbReference type="ARBA" id="ARBA00022475"/>
    </source>
</evidence>
<gene>
    <name evidence="8" type="ORF">CAI16_14470</name>
</gene>
<dbReference type="PANTHER" id="PTHR23513">
    <property type="entry name" value="INTEGRAL MEMBRANE EFFLUX PROTEIN-RELATED"/>
    <property type="match status" value="1"/>
</dbReference>
<evidence type="ECO:0000256" key="1">
    <source>
        <dbReference type="ARBA" id="ARBA00004651"/>
    </source>
</evidence>
<evidence type="ECO:0000256" key="4">
    <source>
        <dbReference type="ARBA" id="ARBA00022692"/>
    </source>
</evidence>
<feature type="transmembrane region" description="Helical" evidence="7">
    <location>
        <begin position="229"/>
        <end position="250"/>
    </location>
</feature>
<dbReference type="Proteomes" id="UP000256488">
    <property type="component" value="Unassembled WGS sequence"/>
</dbReference>